<proteinExistence type="predicted"/>
<dbReference type="Pfam" id="PF13300">
    <property type="entry name" value="DUF4078"/>
    <property type="match status" value="1"/>
</dbReference>
<reference evidence="4" key="2">
    <citation type="submission" date="2025-08" db="UniProtKB">
        <authorList>
            <consortium name="Ensembl"/>
        </authorList>
    </citation>
    <scope>IDENTIFICATION</scope>
</reference>
<feature type="region of interest" description="Disordered" evidence="2">
    <location>
        <begin position="29"/>
        <end position="69"/>
    </location>
</feature>
<dbReference type="eggNOG" id="ENOG502QWJ9">
    <property type="taxonomic scope" value="Eukaryota"/>
</dbReference>
<dbReference type="PANTHER" id="PTHR15885:SF1">
    <property type="entry name" value="COILED-COIL DOMAIN-CONTAINING PROTEIN 174"/>
    <property type="match status" value="1"/>
</dbReference>
<dbReference type="GeneTree" id="ENSGT00440000033958"/>
<feature type="compositionally biased region" description="Polar residues" evidence="2">
    <location>
        <begin position="396"/>
        <end position="405"/>
    </location>
</feature>
<name>H2TU81_TAKRU</name>
<feature type="compositionally biased region" description="Basic and acidic residues" evidence="2">
    <location>
        <begin position="246"/>
        <end position="274"/>
    </location>
</feature>
<evidence type="ECO:0000259" key="3">
    <source>
        <dbReference type="Pfam" id="PF25449"/>
    </source>
</evidence>
<feature type="domain" description="CCDC174 alpha/beta GRSR" evidence="3">
    <location>
        <begin position="153"/>
        <end position="181"/>
    </location>
</feature>
<keyword evidence="5" id="KW-1185">Reference proteome</keyword>
<feature type="region of interest" description="Disordered" evidence="2">
    <location>
        <begin position="292"/>
        <end position="314"/>
    </location>
</feature>
<evidence type="ECO:0000313" key="4">
    <source>
        <dbReference type="Ensembl" id="ENSTRUP00000028239.3"/>
    </source>
</evidence>
<feature type="compositionally biased region" description="Basic and acidic residues" evidence="2">
    <location>
        <begin position="174"/>
        <end position="183"/>
    </location>
</feature>
<dbReference type="PANTHER" id="PTHR15885">
    <property type="entry name" value="COILED-COIL DOMAIN-CONTAINING PROTEIN 174"/>
    <property type="match status" value="1"/>
</dbReference>
<reference evidence="4 5" key="1">
    <citation type="journal article" date="2011" name="Genome Biol. Evol.">
        <title>Integration of the genetic map and genome assembly of fugu facilitates insights into distinct features of genome evolution in teleosts and mammals.</title>
        <authorList>
            <person name="Kai W."/>
            <person name="Kikuchi K."/>
            <person name="Tohari S."/>
            <person name="Chew A.K."/>
            <person name="Tay A."/>
            <person name="Fujiwara A."/>
            <person name="Hosoya S."/>
            <person name="Suetake H."/>
            <person name="Naruse K."/>
            <person name="Brenner S."/>
            <person name="Suzuki Y."/>
            <person name="Venkatesh B."/>
        </authorList>
    </citation>
    <scope>NUCLEOTIDE SEQUENCE [LARGE SCALE GENOMIC DNA]</scope>
</reference>
<evidence type="ECO:0000256" key="2">
    <source>
        <dbReference type="SAM" id="MobiDB-lite"/>
    </source>
</evidence>
<feature type="region of interest" description="Disordered" evidence="2">
    <location>
        <begin position="355"/>
        <end position="405"/>
    </location>
</feature>
<dbReference type="InterPro" id="IPR057464">
    <property type="entry name" value="CCDC174_GRSR"/>
</dbReference>
<feature type="region of interest" description="Disordered" evidence="2">
    <location>
        <begin position="174"/>
        <end position="223"/>
    </location>
</feature>
<feature type="compositionally biased region" description="Basic and acidic residues" evidence="2">
    <location>
        <begin position="295"/>
        <end position="314"/>
    </location>
</feature>
<gene>
    <name evidence="4" type="primary">ccdc174</name>
</gene>
<feature type="compositionally biased region" description="Basic and acidic residues" evidence="2">
    <location>
        <begin position="379"/>
        <end position="395"/>
    </location>
</feature>
<dbReference type="AlphaFoldDB" id="H2TU81"/>
<accession>H2TU81</accession>
<feature type="region of interest" description="Disordered" evidence="2">
    <location>
        <begin position="124"/>
        <end position="152"/>
    </location>
</feature>
<organism evidence="4 5">
    <name type="scientific">Takifugu rubripes</name>
    <name type="common">Japanese pufferfish</name>
    <name type="synonym">Fugu rubripes</name>
    <dbReference type="NCBI Taxonomy" id="31033"/>
    <lineage>
        <taxon>Eukaryota</taxon>
        <taxon>Metazoa</taxon>
        <taxon>Chordata</taxon>
        <taxon>Craniata</taxon>
        <taxon>Vertebrata</taxon>
        <taxon>Euteleostomi</taxon>
        <taxon>Actinopterygii</taxon>
        <taxon>Neopterygii</taxon>
        <taxon>Teleostei</taxon>
        <taxon>Neoteleostei</taxon>
        <taxon>Acanthomorphata</taxon>
        <taxon>Eupercaria</taxon>
        <taxon>Tetraodontiformes</taxon>
        <taxon>Tetradontoidea</taxon>
        <taxon>Tetraodontidae</taxon>
        <taxon>Takifugu</taxon>
    </lineage>
</organism>
<dbReference type="InterPro" id="IPR025066">
    <property type="entry name" value="CCDC174-like"/>
</dbReference>
<feature type="compositionally biased region" description="Basic and acidic residues" evidence="2">
    <location>
        <begin position="193"/>
        <end position="207"/>
    </location>
</feature>
<reference evidence="4" key="3">
    <citation type="submission" date="2025-09" db="UniProtKB">
        <authorList>
            <consortium name="Ensembl"/>
        </authorList>
    </citation>
    <scope>IDENTIFICATION</scope>
</reference>
<dbReference type="Ensembl" id="ENSTRUT00000028351.3">
    <property type="protein sequence ID" value="ENSTRUP00000028239.3"/>
    <property type="gene ID" value="ENSTRUG00000011187.3"/>
</dbReference>
<evidence type="ECO:0000313" key="5">
    <source>
        <dbReference type="Proteomes" id="UP000005226"/>
    </source>
</evidence>
<protein>
    <submittedName>
        <fullName evidence="4">Coiled-coil domain containing 174</fullName>
    </submittedName>
</protein>
<dbReference type="GO" id="GO:0005634">
    <property type="term" value="C:nucleus"/>
    <property type="evidence" value="ECO:0007669"/>
    <property type="project" value="TreeGrafter"/>
</dbReference>
<keyword evidence="1" id="KW-0175">Coiled coil</keyword>
<sequence>MDKKKKPFVVTASSLVDLKAELYRKQEQFKHDKLGQENEGASLTSKSKIKKPNVWSKQNAGVSARAEKDSELLAEEEINLDKSKRMLEEKARLYEQMTKGDFPDEETEGLYLVDFTQKIIDKKREMHVQREQDDEERSSSSPVLPPENPEEEWVDYVDSLGRSRRCMKKDLPGFRKMDQDLNGKRMTSTDKTLLSEDMRRELQRQEWEREEEEAMKKPVGPLHYEDIRGQEARDLGVGYFAFSQDQEQRKKQRETLDMLRDQTTEQRTKREQLKDKRKAILQARLAKIRKRKMKTDKLDGTEDELKAEDNKEENPAVSIIKRVEVEIQERRDTRPGVPHVREWDRGKEFMFNEWKTQRRDERESEFAPPTDYFSLGKRQKPDKPKPQACRLRPETYQETTAQHGL</sequence>
<dbReference type="Proteomes" id="UP000005226">
    <property type="component" value="Chromosome 19"/>
</dbReference>
<dbReference type="Pfam" id="PF25449">
    <property type="entry name" value="CCDC174_GRSR"/>
    <property type="match status" value="1"/>
</dbReference>
<feature type="region of interest" description="Disordered" evidence="2">
    <location>
        <begin position="245"/>
        <end position="276"/>
    </location>
</feature>
<evidence type="ECO:0000256" key="1">
    <source>
        <dbReference type="ARBA" id="ARBA00023054"/>
    </source>
</evidence>
<feature type="compositionally biased region" description="Basic and acidic residues" evidence="2">
    <location>
        <begin position="355"/>
        <end position="365"/>
    </location>
</feature>
<dbReference type="HOGENOM" id="CLU_037216_1_0_1"/>